<name>A0A225WUA5_9STRA</name>
<dbReference type="Gene3D" id="2.130.10.10">
    <property type="entry name" value="YVTN repeat-like/Quinoprotein amine dehydrogenase"/>
    <property type="match status" value="1"/>
</dbReference>
<accession>A0A225WUA5</accession>
<dbReference type="InterPro" id="IPR001680">
    <property type="entry name" value="WD40_rpt"/>
</dbReference>
<keyword evidence="3" id="KW-0677">Repeat</keyword>
<dbReference type="Pfam" id="PF00400">
    <property type="entry name" value="WD40"/>
    <property type="match status" value="2"/>
</dbReference>
<evidence type="ECO:0000313" key="5">
    <source>
        <dbReference type="EMBL" id="OWZ20669.1"/>
    </source>
</evidence>
<feature type="region of interest" description="Disordered" evidence="4">
    <location>
        <begin position="1"/>
        <end position="23"/>
    </location>
</feature>
<gene>
    <name evidence="5" type="ORF">PHMEG_0004897</name>
</gene>
<dbReference type="AlphaFoldDB" id="A0A225WUA5"/>
<feature type="compositionally biased region" description="Polar residues" evidence="4">
    <location>
        <begin position="11"/>
        <end position="23"/>
    </location>
</feature>
<dbReference type="InterPro" id="IPR036322">
    <property type="entry name" value="WD40_repeat_dom_sf"/>
</dbReference>
<reference evidence="6" key="1">
    <citation type="submission" date="2017-03" db="EMBL/GenBank/DDBJ databases">
        <title>Phytopthora megakarya and P. palmivora, two closely related causual agents of cacao black pod achieved similar genome size and gene model numbers by different mechanisms.</title>
        <authorList>
            <person name="Ali S."/>
            <person name="Shao J."/>
            <person name="Larry D.J."/>
            <person name="Kronmiller B."/>
            <person name="Shen D."/>
            <person name="Strem M.D."/>
            <person name="Melnick R.L."/>
            <person name="Guiltinan M.J."/>
            <person name="Tyler B.M."/>
            <person name="Meinhardt L.W."/>
            <person name="Bailey B.A."/>
        </authorList>
    </citation>
    <scope>NUCLEOTIDE SEQUENCE [LARGE SCALE GENOMIC DNA]</scope>
    <source>
        <strain evidence="6">zdho120</strain>
    </source>
</reference>
<comment type="similarity">
    <text evidence="1">Belongs to the WD repeat DDB2/WDR76 family.</text>
</comment>
<dbReference type="InterPro" id="IPR050853">
    <property type="entry name" value="WD_repeat_DNA-damage-binding"/>
</dbReference>
<dbReference type="PANTHER" id="PTHR14773">
    <property type="entry name" value="WD REPEAT-CONTAINING PROTEIN 76"/>
    <property type="match status" value="1"/>
</dbReference>
<keyword evidence="2" id="KW-0853">WD repeat</keyword>
<sequence>MTLNDRKRLHQTQPSQVAMSQLGESATKLAIVAHDEQDEQDEAKKQKLDNTRARRAVRYTECQTQPRRTKRSSRRLSGEKLPALSQSMDLGHPLDILDLKRMRQPVGSKLYVMDACDKEGKQFCKAIAGGVDDLETIPDFDKDAEYSLADDDTVKALPYRTTTLAFLPRADRVVIASGDKEGHVALWSPSTGAMKSSAALSRPHGFPVTHLIFPDSSTLLSSSIDGTVREFDLHAAKSSRDISDDVGITSLIGSGNPQFYYASCEDGTLRLVDRRARKMHSTQYVLHHNRINSVDQHPVLDFCIVTASTDATVCLWDKRMISFDESVPIARLRLENSIHCAHFSHDGLWLAAVGEDSYIDMYNVSNLKSRHTTNPFKIRSWARVPYNTKTPSHTKLRPAWDPRRKNQFAIGCLDHPTKLQIFRAGQVKPIHKLRRSGNVKITSADVVTVYHPHYDIIAGGNASGHVSLWRA</sequence>
<feature type="region of interest" description="Disordered" evidence="4">
    <location>
        <begin position="57"/>
        <end position="80"/>
    </location>
</feature>
<dbReference type="STRING" id="4795.A0A225WUA5"/>
<dbReference type="GO" id="GO:0003677">
    <property type="term" value="F:DNA binding"/>
    <property type="evidence" value="ECO:0007669"/>
    <property type="project" value="TreeGrafter"/>
</dbReference>
<dbReference type="OrthoDB" id="9890280at2759"/>
<dbReference type="GO" id="GO:2000001">
    <property type="term" value="P:regulation of DNA damage checkpoint"/>
    <property type="evidence" value="ECO:0007669"/>
    <property type="project" value="TreeGrafter"/>
</dbReference>
<keyword evidence="6" id="KW-1185">Reference proteome</keyword>
<dbReference type="SMART" id="SM00320">
    <property type="entry name" value="WD40"/>
    <property type="match status" value="6"/>
</dbReference>
<proteinExistence type="inferred from homology"/>
<evidence type="ECO:0000256" key="4">
    <source>
        <dbReference type="SAM" id="MobiDB-lite"/>
    </source>
</evidence>
<dbReference type="Proteomes" id="UP000198211">
    <property type="component" value="Unassembled WGS sequence"/>
</dbReference>
<protein>
    <submittedName>
        <fullName evidence="5">Uncharacterized protein</fullName>
    </submittedName>
</protein>
<evidence type="ECO:0000256" key="1">
    <source>
        <dbReference type="ARBA" id="ARBA00005434"/>
    </source>
</evidence>
<evidence type="ECO:0000256" key="3">
    <source>
        <dbReference type="ARBA" id="ARBA00022737"/>
    </source>
</evidence>
<organism evidence="5 6">
    <name type="scientific">Phytophthora megakarya</name>
    <dbReference type="NCBI Taxonomy" id="4795"/>
    <lineage>
        <taxon>Eukaryota</taxon>
        <taxon>Sar</taxon>
        <taxon>Stramenopiles</taxon>
        <taxon>Oomycota</taxon>
        <taxon>Peronosporomycetes</taxon>
        <taxon>Peronosporales</taxon>
        <taxon>Peronosporaceae</taxon>
        <taxon>Phytophthora</taxon>
    </lineage>
</organism>
<evidence type="ECO:0000313" key="6">
    <source>
        <dbReference type="Proteomes" id="UP000198211"/>
    </source>
</evidence>
<dbReference type="PANTHER" id="PTHR14773:SF0">
    <property type="entry name" value="WD REPEAT-CONTAINING PROTEIN 76"/>
    <property type="match status" value="1"/>
</dbReference>
<dbReference type="GO" id="GO:0005634">
    <property type="term" value="C:nucleus"/>
    <property type="evidence" value="ECO:0007669"/>
    <property type="project" value="TreeGrafter"/>
</dbReference>
<comment type="caution">
    <text evidence="5">The sequence shown here is derived from an EMBL/GenBank/DDBJ whole genome shotgun (WGS) entry which is preliminary data.</text>
</comment>
<dbReference type="EMBL" id="NBNE01000301">
    <property type="protein sequence ID" value="OWZ20669.1"/>
    <property type="molecule type" value="Genomic_DNA"/>
</dbReference>
<dbReference type="SUPFAM" id="SSF50978">
    <property type="entry name" value="WD40 repeat-like"/>
    <property type="match status" value="1"/>
</dbReference>
<dbReference type="InterPro" id="IPR015943">
    <property type="entry name" value="WD40/YVTN_repeat-like_dom_sf"/>
</dbReference>
<evidence type="ECO:0000256" key="2">
    <source>
        <dbReference type="ARBA" id="ARBA00022574"/>
    </source>
</evidence>